<sequence>MLQQTCSQWGASSSGSGMCRLALIPEDKEVRDWLVAECKSLGFNVKIDRFSGAMMASVVWSQKSSTPLEACWDIGNTPCEYHENGLECHFKLHIDEKGREGHSGTTPMPGRADALVTASRLITGVRDAVVTELGAATVGVISSDTSSQATVPAGVDFVMVEQLSFAAFDKIVSQEDYGT</sequence>
<proteinExistence type="predicted"/>
<dbReference type="InterPro" id="IPR036264">
    <property type="entry name" value="Bact_exopeptidase_dim_dom"/>
</dbReference>
<organism evidence="2 3">
    <name type="scientific">Ampelomyces quisqualis</name>
    <name type="common">Powdery mildew agent</name>
    <dbReference type="NCBI Taxonomy" id="50730"/>
    <lineage>
        <taxon>Eukaryota</taxon>
        <taxon>Fungi</taxon>
        <taxon>Dikarya</taxon>
        <taxon>Ascomycota</taxon>
        <taxon>Pezizomycotina</taxon>
        <taxon>Dothideomycetes</taxon>
        <taxon>Pleosporomycetidae</taxon>
        <taxon>Pleosporales</taxon>
        <taxon>Pleosporineae</taxon>
        <taxon>Phaeosphaeriaceae</taxon>
        <taxon>Ampelomyces</taxon>
    </lineage>
</organism>
<evidence type="ECO:0000313" key="2">
    <source>
        <dbReference type="EMBL" id="KAF1918164.1"/>
    </source>
</evidence>
<dbReference type="Gene3D" id="3.30.70.360">
    <property type="match status" value="1"/>
</dbReference>
<reference evidence="2" key="1">
    <citation type="journal article" date="2020" name="Stud. Mycol.">
        <title>101 Dothideomycetes genomes: a test case for predicting lifestyles and emergence of pathogens.</title>
        <authorList>
            <person name="Haridas S."/>
            <person name="Albert R."/>
            <person name="Binder M."/>
            <person name="Bloem J."/>
            <person name="Labutti K."/>
            <person name="Salamov A."/>
            <person name="Andreopoulos B."/>
            <person name="Baker S."/>
            <person name="Barry K."/>
            <person name="Bills G."/>
            <person name="Bluhm B."/>
            <person name="Cannon C."/>
            <person name="Castanera R."/>
            <person name="Culley D."/>
            <person name="Daum C."/>
            <person name="Ezra D."/>
            <person name="Gonzalez J."/>
            <person name="Henrissat B."/>
            <person name="Kuo A."/>
            <person name="Liang C."/>
            <person name="Lipzen A."/>
            <person name="Lutzoni F."/>
            <person name="Magnuson J."/>
            <person name="Mondo S."/>
            <person name="Nolan M."/>
            <person name="Ohm R."/>
            <person name="Pangilinan J."/>
            <person name="Park H.-J."/>
            <person name="Ramirez L."/>
            <person name="Alfaro M."/>
            <person name="Sun H."/>
            <person name="Tritt A."/>
            <person name="Yoshinaga Y."/>
            <person name="Zwiers L.-H."/>
            <person name="Turgeon B."/>
            <person name="Goodwin S."/>
            <person name="Spatafora J."/>
            <person name="Crous P."/>
            <person name="Grigoriev I."/>
        </authorList>
    </citation>
    <scope>NUCLEOTIDE SEQUENCE</scope>
    <source>
        <strain evidence="2">HMLAC05119</strain>
    </source>
</reference>
<protein>
    <recommendedName>
        <fullName evidence="4">Peptidase M20 dimerisation domain-containing protein</fullName>
    </recommendedName>
</protein>
<name>A0A6A5QUD1_AMPQU</name>
<dbReference type="AlphaFoldDB" id="A0A6A5QUD1"/>
<accession>A0A6A5QUD1</accession>
<evidence type="ECO:0000313" key="3">
    <source>
        <dbReference type="Proteomes" id="UP000800096"/>
    </source>
</evidence>
<evidence type="ECO:0000256" key="1">
    <source>
        <dbReference type="ARBA" id="ARBA00022801"/>
    </source>
</evidence>
<dbReference type="SUPFAM" id="SSF53187">
    <property type="entry name" value="Zn-dependent exopeptidases"/>
    <property type="match status" value="1"/>
</dbReference>
<dbReference type="PANTHER" id="PTHR32494">
    <property type="entry name" value="ALLANTOATE DEIMINASE-RELATED"/>
    <property type="match status" value="1"/>
</dbReference>
<dbReference type="Gene3D" id="3.40.630.10">
    <property type="entry name" value="Zn peptidases"/>
    <property type="match status" value="1"/>
</dbReference>
<evidence type="ECO:0008006" key="4">
    <source>
        <dbReference type="Google" id="ProtNLM"/>
    </source>
</evidence>
<keyword evidence="3" id="KW-1185">Reference proteome</keyword>
<dbReference type="EMBL" id="ML979134">
    <property type="protein sequence ID" value="KAF1918164.1"/>
    <property type="molecule type" value="Genomic_DNA"/>
</dbReference>
<dbReference type="GO" id="GO:0016813">
    <property type="term" value="F:hydrolase activity, acting on carbon-nitrogen (but not peptide) bonds, in linear amidines"/>
    <property type="evidence" value="ECO:0007669"/>
    <property type="project" value="InterPro"/>
</dbReference>
<gene>
    <name evidence="2" type="ORF">BDU57DRAFT_594337</name>
</gene>
<keyword evidence="1" id="KW-0378">Hydrolase</keyword>
<dbReference type="SUPFAM" id="SSF55031">
    <property type="entry name" value="Bacterial exopeptidase dimerisation domain"/>
    <property type="match status" value="1"/>
</dbReference>
<dbReference type="Proteomes" id="UP000800096">
    <property type="component" value="Unassembled WGS sequence"/>
</dbReference>
<dbReference type="OrthoDB" id="4676at2759"/>
<dbReference type="InterPro" id="IPR010158">
    <property type="entry name" value="Amidase_Cbmase"/>
</dbReference>
<dbReference type="PANTHER" id="PTHR32494:SF20">
    <property type="entry name" value="PEPTIDASE M20 DIMERISATION DOMAIN-CONTAINING PROTEIN"/>
    <property type="match status" value="1"/>
</dbReference>